<protein>
    <recommendedName>
        <fullName evidence="5">Capsid protein</fullName>
    </recommendedName>
</protein>
<evidence type="ECO:0000313" key="1">
    <source>
        <dbReference type="EMBL" id="MCW2281414.1"/>
    </source>
</evidence>
<reference evidence="1" key="1">
    <citation type="submission" date="2023-08" db="EMBL/GenBank/DDBJ databases">
        <title>Genomic analyses of the natural microbiome of Caenorhabditis elegans.</title>
        <authorList>
            <person name="Samuel B."/>
        </authorList>
    </citation>
    <scope>NUCLEOTIDE SEQUENCE</scope>
    <source>
        <strain evidence="1">BIGb0220</strain>
    </source>
</reference>
<organism evidence="1 4">
    <name type="scientific">Lactococcus lactis</name>
    <dbReference type="NCBI Taxonomy" id="1358"/>
    <lineage>
        <taxon>Bacteria</taxon>
        <taxon>Bacillati</taxon>
        <taxon>Bacillota</taxon>
        <taxon>Bacilli</taxon>
        <taxon>Lactobacillales</taxon>
        <taxon>Streptococcaceae</taxon>
        <taxon>Lactococcus</taxon>
    </lineage>
</organism>
<name>A0AAW5TR15_9LACT</name>
<evidence type="ECO:0000313" key="3">
    <source>
        <dbReference type="EMBL" id="MCW2282180.1"/>
    </source>
</evidence>
<comment type="caution">
    <text evidence="1">The sequence shown here is derived from an EMBL/GenBank/DDBJ whole genome shotgun (WGS) entry which is preliminary data.</text>
</comment>
<dbReference type="Proteomes" id="UP001207687">
    <property type="component" value="Unassembled WGS sequence"/>
</dbReference>
<dbReference type="RefSeq" id="WP_264653967.1">
    <property type="nucleotide sequence ID" value="NZ_JAOQNN010000001.1"/>
</dbReference>
<dbReference type="EMBL" id="JAOQNN010000002">
    <property type="protein sequence ID" value="MCW2281446.1"/>
    <property type="molecule type" value="Genomic_DNA"/>
</dbReference>
<gene>
    <name evidence="1" type="ORF">M2256_001872</name>
    <name evidence="2" type="ORF">M2256_001968</name>
    <name evidence="3" type="ORF">M2256_002702</name>
</gene>
<dbReference type="EMBL" id="JAOQNN010000001">
    <property type="protein sequence ID" value="MCW2281414.1"/>
    <property type="molecule type" value="Genomic_DNA"/>
</dbReference>
<accession>A0AAW5TR15</accession>
<evidence type="ECO:0000313" key="4">
    <source>
        <dbReference type="Proteomes" id="UP001207687"/>
    </source>
</evidence>
<sequence>MTDNATLNYAEAYQQGLQKRYSENGLLYSQKLWNSPGNSVIKWSGAKEIKLPKLLIKNGRRDRVRRTITAASANYENQWETYTLKNERYWDTLVDPSDIDETNYVTSIANITKVYNDNEKIPEMDKQMFSSLFALKQSHDGGKGIEAVDLTEDNILKQFDKMMLAMDKAGVPSGRMLFVSPEVNYILKEAKGMQRTFSVQNNNGEINRIVRRLDEVTIETAIPNDRFMTLYDFTVGAQVAQGAKQIQMMLIHPTCMAAPQKYSFVGLDKPSASTAGNYLYYEQSYDDVLLFETKTDALEIVTEA</sequence>
<evidence type="ECO:0008006" key="5">
    <source>
        <dbReference type="Google" id="ProtNLM"/>
    </source>
</evidence>
<dbReference type="AlphaFoldDB" id="A0AAW5TR15"/>
<proteinExistence type="predicted"/>
<evidence type="ECO:0000313" key="2">
    <source>
        <dbReference type="EMBL" id="MCW2281446.1"/>
    </source>
</evidence>
<dbReference type="EMBL" id="JAOQNN010000002">
    <property type="protein sequence ID" value="MCW2282180.1"/>
    <property type="molecule type" value="Genomic_DNA"/>
</dbReference>